<dbReference type="PROSITE" id="PS01063">
    <property type="entry name" value="SIGMA70_ECF"/>
    <property type="match status" value="1"/>
</dbReference>
<dbReference type="RefSeq" id="WP_009121520.1">
    <property type="nucleotide sequence ID" value="NZ_CABIZW010000005.1"/>
</dbReference>
<evidence type="ECO:0000313" key="9">
    <source>
        <dbReference type="EMBL" id="OUO00195.1"/>
    </source>
</evidence>
<dbReference type="Proteomes" id="UP000285159">
    <property type="component" value="Unassembled WGS sequence"/>
</dbReference>
<comment type="similarity">
    <text evidence="1 6">Belongs to the sigma-70 factor family. ECF subfamily.</text>
</comment>
<keyword evidence="3 6" id="KW-0731">Sigma factor</keyword>
<evidence type="ECO:0000259" key="8">
    <source>
        <dbReference type="Pfam" id="PF08281"/>
    </source>
</evidence>
<dbReference type="Pfam" id="PF08281">
    <property type="entry name" value="Sigma70_r4_2"/>
    <property type="match status" value="1"/>
</dbReference>
<keyword evidence="5 6" id="KW-0804">Transcription</keyword>
<evidence type="ECO:0000313" key="12">
    <source>
        <dbReference type="Proteomes" id="UP000195386"/>
    </source>
</evidence>
<proteinExistence type="inferred from homology"/>
<evidence type="ECO:0000256" key="3">
    <source>
        <dbReference type="ARBA" id="ARBA00023082"/>
    </source>
</evidence>
<dbReference type="PANTHER" id="PTHR43133">
    <property type="entry name" value="RNA POLYMERASE ECF-TYPE SIGMA FACTO"/>
    <property type="match status" value="1"/>
</dbReference>
<evidence type="ECO:0000313" key="10">
    <source>
        <dbReference type="EMBL" id="RGT34339.1"/>
    </source>
</evidence>
<evidence type="ECO:0000256" key="4">
    <source>
        <dbReference type="ARBA" id="ARBA00023125"/>
    </source>
</evidence>
<dbReference type="GO" id="GO:0006352">
    <property type="term" value="P:DNA-templated transcription initiation"/>
    <property type="evidence" value="ECO:0007669"/>
    <property type="project" value="InterPro"/>
</dbReference>
<dbReference type="PANTHER" id="PTHR43133:SF51">
    <property type="entry name" value="RNA POLYMERASE SIGMA FACTOR"/>
    <property type="match status" value="1"/>
</dbReference>
<dbReference type="SUPFAM" id="SSF88946">
    <property type="entry name" value="Sigma2 domain of RNA polymerase sigma factors"/>
    <property type="match status" value="1"/>
</dbReference>
<dbReference type="Proteomes" id="UP000195386">
    <property type="component" value="Unassembled WGS sequence"/>
</dbReference>
<dbReference type="SUPFAM" id="SSF88659">
    <property type="entry name" value="Sigma3 and sigma4 domains of RNA polymerase sigma factors"/>
    <property type="match status" value="1"/>
</dbReference>
<evidence type="ECO:0000313" key="13">
    <source>
        <dbReference type="Proteomes" id="UP000284366"/>
    </source>
</evidence>
<accession>A0A1Y3YQV7</accession>
<dbReference type="InterPro" id="IPR013325">
    <property type="entry name" value="RNA_pol_sigma_r2"/>
</dbReference>
<evidence type="ECO:0000313" key="11">
    <source>
        <dbReference type="EMBL" id="RGV52110.1"/>
    </source>
</evidence>
<gene>
    <name evidence="9" type="ORF">B5F97_13080</name>
    <name evidence="11" type="ORF">DWW09_12105</name>
    <name evidence="10" type="ORF">DWX38_04980</name>
</gene>
<dbReference type="CDD" id="cd06171">
    <property type="entry name" value="Sigma70_r4"/>
    <property type="match status" value="1"/>
</dbReference>
<reference evidence="9" key="2">
    <citation type="journal article" date="2018" name="BMC Genomics">
        <title>Whole genome sequencing and function prediction of 133 gut anaerobes isolated from chicken caecum in pure cultures.</title>
        <authorList>
            <person name="Medvecky M."/>
            <person name="Cejkova D."/>
            <person name="Polansky O."/>
            <person name="Karasova D."/>
            <person name="Kubasova T."/>
            <person name="Cizek A."/>
            <person name="Rychlik I."/>
        </authorList>
    </citation>
    <scope>NUCLEOTIDE SEQUENCE</scope>
    <source>
        <strain evidence="9">An43</strain>
    </source>
</reference>
<comment type="caution">
    <text evidence="9">The sequence shown here is derived from an EMBL/GenBank/DDBJ whole genome shotgun (WGS) entry which is preliminary data.</text>
</comment>
<reference evidence="13 14" key="3">
    <citation type="submission" date="2018-08" db="EMBL/GenBank/DDBJ databases">
        <title>A genome reference for cultivated species of the human gut microbiota.</title>
        <authorList>
            <person name="Zou Y."/>
            <person name="Xue W."/>
            <person name="Luo G."/>
        </authorList>
    </citation>
    <scope>NUCLEOTIDE SEQUENCE [LARGE SCALE GENOMIC DNA]</scope>
    <source>
        <strain evidence="11 13">AF14-27</strain>
        <strain evidence="10 14">AF19-1AC</strain>
    </source>
</reference>
<evidence type="ECO:0000256" key="5">
    <source>
        <dbReference type="ARBA" id="ARBA00023163"/>
    </source>
</evidence>
<dbReference type="InterPro" id="IPR000838">
    <property type="entry name" value="RNA_pol_sigma70_ECF_CS"/>
</dbReference>
<dbReference type="Proteomes" id="UP000284366">
    <property type="component" value="Unassembled WGS sequence"/>
</dbReference>
<evidence type="ECO:0000313" key="14">
    <source>
        <dbReference type="Proteomes" id="UP000285159"/>
    </source>
</evidence>
<keyword evidence="4 6" id="KW-0238">DNA-binding</keyword>
<dbReference type="GO" id="GO:0016987">
    <property type="term" value="F:sigma factor activity"/>
    <property type="evidence" value="ECO:0007669"/>
    <property type="project" value="UniProtKB-KW"/>
</dbReference>
<dbReference type="EMBL" id="QRWP01000003">
    <property type="protein sequence ID" value="RGT34339.1"/>
    <property type="molecule type" value="Genomic_DNA"/>
</dbReference>
<evidence type="ECO:0000256" key="6">
    <source>
        <dbReference type="RuleBase" id="RU000716"/>
    </source>
</evidence>
<dbReference type="Pfam" id="PF04542">
    <property type="entry name" value="Sigma70_r2"/>
    <property type="match status" value="1"/>
</dbReference>
<evidence type="ECO:0000256" key="1">
    <source>
        <dbReference type="ARBA" id="ARBA00010641"/>
    </source>
</evidence>
<reference evidence="12" key="1">
    <citation type="submission" date="2017-04" db="EMBL/GenBank/DDBJ databases">
        <title>Function of individual gut microbiota members based on whole genome sequencing of pure cultures obtained from chicken caecum.</title>
        <authorList>
            <person name="Medvecky M."/>
            <person name="Cejkova D."/>
            <person name="Polansky O."/>
            <person name="Karasova D."/>
            <person name="Kubasova T."/>
            <person name="Cizek A."/>
            <person name="Rychlik I."/>
        </authorList>
    </citation>
    <scope>NUCLEOTIDE SEQUENCE [LARGE SCALE GENOMIC DNA]</scope>
    <source>
        <strain evidence="12">An43</strain>
    </source>
</reference>
<feature type="domain" description="RNA polymerase sigma factor 70 region 4 type 2" evidence="8">
    <location>
        <begin position="121"/>
        <end position="172"/>
    </location>
</feature>
<dbReference type="GeneID" id="61677951"/>
<dbReference type="InterPro" id="IPR039425">
    <property type="entry name" value="RNA_pol_sigma-70-like"/>
</dbReference>
<dbReference type="NCBIfam" id="TIGR02937">
    <property type="entry name" value="sigma70-ECF"/>
    <property type="match status" value="1"/>
</dbReference>
<dbReference type="InterPro" id="IPR013249">
    <property type="entry name" value="RNA_pol_sigma70_r4_t2"/>
</dbReference>
<keyword evidence="2 6" id="KW-0805">Transcription regulation</keyword>
<evidence type="ECO:0000256" key="2">
    <source>
        <dbReference type="ARBA" id="ARBA00023015"/>
    </source>
</evidence>
<dbReference type="InterPro" id="IPR014284">
    <property type="entry name" value="RNA_pol_sigma-70_dom"/>
</dbReference>
<dbReference type="InterPro" id="IPR036388">
    <property type="entry name" value="WH-like_DNA-bd_sf"/>
</dbReference>
<dbReference type="Gene3D" id="1.10.1740.10">
    <property type="match status" value="1"/>
</dbReference>
<dbReference type="AlphaFoldDB" id="A0A1Y3YQV7"/>
<organism evidence="9 12">
    <name type="scientific">Bacteroides clarus</name>
    <dbReference type="NCBI Taxonomy" id="626929"/>
    <lineage>
        <taxon>Bacteria</taxon>
        <taxon>Pseudomonadati</taxon>
        <taxon>Bacteroidota</taxon>
        <taxon>Bacteroidia</taxon>
        <taxon>Bacteroidales</taxon>
        <taxon>Bacteroidaceae</taxon>
        <taxon>Bacteroides</taxon>
    </lineage>
</organism>
<evidence type="ECO:0000259" key="7">
    <source>
        <dbReference type="Pfam" id="PF04542"/>
    </source>
</evidence>
<dbReference type="InterPro" id="IPR013324">
    <property type="entry name" value="RNA_pol_sigma_r3/r4-like"/>
</dbReference>
<dbReference type="Gene3D" id="1.10.10.10">
    <property type="entry name" value="Winged helix-like DNA-binding domain superfamily/Winged helix DNA-binding domain"/>
    <property type="match status" value="1"/>
</dbReference>
<protein>
    <recommendedName>
        <fullName evidence="6">RNA polymerase sigma factor</fullName>
    </recommendedName>
</protein>
<sequence>MINENKIRQIYKSNREQGFQLLVECFQEPIYYYIRRLVVLHEDAEDVLQEVFIQVYRHWEQFRQESSLSTWIYRIATNESLRLLNSRKKRETVSTEDVQENLISQLKASDYVDYENELAVKFQEAILRLPEKQRLIFNLRYYDELDYEEIAHILDSKADTLKVNYHYAKEKIKEYILNN</sequence>
<dbReference type="GO" id="GO:0003677">
    <property type="term" value="F:DNA binding"/>
    <property type="evidence" value="ECO:0007669"/>
    <property type="project" value="UniProtKB-KW"/>
</dbReference>
<dbReference type="EMBL" id="QRZG01000021">
    <property type="protein sequence ID" value="RGV52110.1"/>
    <property type="molecule type" value="Genomic_DNA"/>
</dbReference>
<dbReference type="EMBL" id="NFII01000013">
    <property type="protein sequence ID" value="OUO00195.1"/>
    <property type="molecule type" value="Genomic_DNA"/>
</dbReference>
<dbReference type="InterPro" id="IPR007627">
    <property type="entry name" value="RNA_pol_sigma70_r2"/>
</dbReference>
<name>A0A1Y3YQV7_9BACE</name>
<feature type="domain" description="RNA polymerase sigma-70 region 2" evidence="7">
    <location>
        <begin position="22"/>
        <end position="89"/>
    </location>
</feature>